<organism evidence="1 2">
    <name type="scientific">Bordetella holmesii CDC-H585-BH</name>
    <dbReference type="NCBI Taxonomy" id="1331206"/>
    <lineage>
        <taxon>Bacteria</taxon>
        <taxon>Pseudomonadati</taxon>
        <taxon>Pseudomonadota</taxon>
        <taxon>Betaproteobacteria</taxon>
        <taxon>Burkholderiales</taxon>
        <taxon>Alcaligenaceae</taxon>
        <taxon>Bordetella</taxon>
    </lineage>
</organism>
<reference evidence="1 2" key="1">
    <citation type="submission" date="2014-03" db="EMBL/GenBank/DDBJ databases">
        <title>Genome sequence of Bordetella holmseii.</title>
        <authorList>
            <person name="Harvill E."/>
            <person name="Goodfield L.L."/>
            <person name="Ivanov Y."/>
            <person name="Meyer J.A."/>
            <person name="Newth C."/>
            <person name="Cassiday P."/>
            <person name="Tondella M.L."/>
            <person name="Liao P."/>
            <person name="Zimmerman J."/>
            <person name="Meert K."/>
            <person name="Wessel D."/>
            <person name="Berger J."/>
            <person name="Dean J.M."/>
            <person name="Holubkov R."/>
            <person name="Burr J."/>
            <person name="Liu T."/>
            <person name="Brinkac L.M."/>
            <person name="Sanka R."/>
            <person name="Kim M."/>
            <person name="Losada L."/>
        </authorList>
    </citation>
    <scope>NUCLEOTIDE SEQUENCE [LARGE SCALE GENOMIC DNA]</scope>
    <source>
        <strain evidence="1 2">CDC-H585-BH</strain>
    </source>
</reference>
<evidence type="ECO:0000313" key="1">
    <source>
        <dbReference type="EMBL" id="KAK90609.1"/>
    </source>
</evidence>
<accession>A0A158M3X9</accession>
<sequence>MYIYSSNFVICLVYCCRANRVSSFLHRAYSLPARPFPRL</sequence>
<dbReference type="EMBL" id="JFZZ01000071">
    <property type="protein sequence ID" value="KAK90609.1"/>
    <property type="molecule type" value="Genomic_DNA"/>
</dbReference>
<name>A0A158M3X9_9BORD</name>
<gene>
    <name evidence="1" type="ORF">L497_2350</name>
</gene>
<comment type="caution">
    <text evidence="1">The sequence shown here is derived from an EMBL/GenBank/DDBJ whole genome shotgun (WGS) entry which is preliminary data.</text>
</comment>
<proteinExistence type="predicted"/>
<protein>
    <submittedName>
        <fullName evidence="1">Uncharacterized protein</fullName>
    </submittedName>
</protein>
<dbReference type="AlphaFoldDB" id="A0A158M3X9"/>
<evidence type="ECO:0000313" key="2">
    <source>
        <dbReference type="Proteomes" id="UP000026682"/>
    </source>
</evidence>
<dbReference type="Proteomes" id="UP000026682">
    <property type="component" value="Unassembled WGS sequence"/>
</dbReference>